<evidence type="ECO:0000256" key="2">
    <source>
        <dbReference type="ARBA" id="ARBA00022723"/>
    </source>
</evidence>
<dbReference type="PROSITE" id="PS51891">
    <property type="entry name" value="CENP_V_GFA"/>
    <property type="match status" value="1"/>
</dbReference>
<evidence type="ECO:0000256" key="3">
    <source>
        <dbReference type="ARBA" id="ARBA00022833"/>
    </source>
</evidence>
<dbReference type="InterPro" id="IPR006913">
    <property type="entry name" value="CENP-V/GFA"/>
</dbReference>
<comment type="similarity">
    <text evidence="1">Belongs to the Gfa family.</text>
</comment>
<evidence type="ECO:0000313" key="7">
    <source>
        <dbReference type="Proteomes" id="UP001166286"/>
    </source>
</evidence>
<gene>
    <name evidence="6" type="ORF">JMJ35_004978</name>
</gene>
<evidence type="ECO:0000313" key="6">
    <source>
        <dbReference type="EMBL" id="KAK0512961.1"/>
    </source>
</evidence>
<protein>
    <recommendedName>
        <fullName evidence="5">CENP-V/GFA domain-containing protein</fullName>
    </recommendedName>
</protein>
<dbReference type="InterPro" id="IPR011057">
    <property type="entry name" value="Mss4-like_sf"/>
</dbReference>
<dbReference type="SUPFAM" id="SSF51316">
    <property type="entry name" value="Mss4-like"/>
    <property type="match status" value="1"/>
</dbReference>
<dbReference type="GO" id="GO:0046872">
    <property type="term" value="F:metal ion binding"/>
    <property type="evidence" value="ECO:0007669"/>
    <property type="project" value="UniProtKB-KW"/>
</dbReference>
<sequence length="141" mass="15523">MTTESVCLCGTNRISFAGEPLTKFRCHCVDERRLTGNGFSNNLLMPTDNPTVLRGTLKTNARKAGSGNTITTHFCGECGSLLYRTSDGYPGTMVIKAGCIDDDGRTNAEYVPDVEIFTRSRVPWMKPVEGARQEIADFTEF</sequence>
<dbReference type="Pfam" id="PF04828">
    <property type="entry name" value="GFA"/>
    <property type="match status" value="1"/>
</dbReference>
<keyword evidence="7" id="KW-1185">Reference proteome</keyword>
<organism evidence="6 7">
    <name type="scientific">Cladonia borealis</name>
    <dbReference type="NCBI Taxonomy" id="184061"/>
    <lineage>
        <taxon>Eukaryota</taxon>
        <taxon>Fungi</taxon>
        <taxon>Dikarya</taxon>
        <taxon>Ascomycota</taxon>
        <taxon>Pezizomycotina</taxon>
        <taxon>Lecanoromycetes</taxon>
        <taxon>OSLEUM clade</taxon>
        <taxon>Lecanoromycetidae</taxon>
        <taxon>Lecanorales</taxon>
        <taxon>Lecanorineae</taxon>
        <taxon>Cladoniaceae</taxon>
        <taxon>Cladonia</taxon>
    </lineage>
</organism>
<dbReference type="AlphaFoldDB" id="A0AA39R3W7"/>
<keyword evidence="2" id="KW-0479">Metal-binding</keyword>
<dbReference type="Proteomes" id="UP001166286">
    <property type="component" value="Unassembled WGS sequence"/>
</dbReference>
<evidence type="ECO:0000256" key="1">
    <source>
        <dbReference type="ARBA" id="ARBA00005495"/>
    </source>
</evidence>
<dbReference type="PANTHER" id="PTHR33337">
    <property type="entry name" value="GFA DOMAIN-CONTAINING PROTEIN"/>
    <property type="match status" value="1"/>
</dbReference>
<evidence type="ECO:0000259" key="5">
    <source>
        <dbReference type="PROSITE" id="PS51891"/>
    </source>
</evidence>
<dbReference type="Gene3D" id="3.90.1590.10">
    <property type="entry name" value="glutathione-dependent formaldehyde- activating enzyme (gfa)"/>
    <property type="match status" value="1"/>
</dbReference>
<comment type="caution">
    <text evidence="6">The sequence shown here is derived from an EMBL/GenBank/DDBJ whole genome shotgun (WGS) entry which is preliminary data.</text>
</comment>
<name>A0AA39R3W7_9LECA</name>
<dbReference type="GO" id="GO:0016846">
    <property type="term" value="F:carbon-sulfur lyase activity"/>
    <property type="evidence" value="ECO:0007669"/>
    <property type="project" value="InterPro"/>
</dbReference>
<keyword evidence="3" id="KW-0862">Zinc</keyword>
<reference evidence="6" key="1">
    <citation type="submission" date="2023-03" db="EMBL/GenBank/DDBJ databases">
        <title>Complete genome of Cladonia borealis.</title>
        <authorList>
            <person name="Park H."/>
        </authorList>
    </citation>
    <scope>NUCLEOTIDE SEQUENCE</scope>
    <source>
        <strain evidence="6">ANT050790</strain>
    </source>
</reference>
<feature type="domain" description="CENP-V/GFA" evidence="5">
    <location>
        <begin position="3"/>
        <end position="125"/>
    </location>
</feature>
<dbReference type="EMBL" id="JAFEKC020000009">
    <property type="protein sequence ID" value="KAK0512961.1"/>
    <property type="molecule type" value="Genomic_DNA"/>
</dbReference>
<keyword evidence="4" id="KW-0456">Lyase</keyword>
<dbReference type="PANTHER" id="PTHR33337:SF30">
    <property type="entry name" value="DUF636 DOMAIN PROTEIN (AFU_ORTHOLOGUE AFUA_1G03180)"/>
    <property type="match status" value="1"/>
</dbReference>
<proteinExistence type="inferred from homology"/>
<evidence type="ECO:0000256" key="4">
    <source>
        <dbReference type="ARBA" id="ARBA00023239"/>
    </source>
</evidence>
<accession>A0AA39R3W7</accession>